<feature type="compositionally biased region" description="Basic and acidic residues" evidence="1">
    <location>
        <begin position="102"/>
        <end position="122"/>
    </location>
</feature>
<evidence type="ECO:0000313" key="2">
    <source>
        <dbReference type="EMBL" id="KAF6743301.1"/>
    </source>
</evidence>
<feature type="region of interest" description="Disordered" evidence="1">
    <location>
        <begin position="267"/>
        <end position="286"/>
    </location>
</feature>
<gene>
    <name evidence="2" type="ORF">DFP72DRAFT_859004</name>
</gene>
<evidence type="ECO:0000313" key="3">
    <source>
        <dbReference type="Proteomes" id="UP000521943"/>
    </source>
</evidence>
<feature type="compositionally biased region" description="Basic and acidic residues" evidence="1">
    <location>
        <begin position="275"/>
        <end position="286"/>
    </location>
</feature>
<dbReference type="EMBL" id="JACGCI010000148">
    <property type="protein sequence ID" value="KAF6743301.1"/>
    <property type="molecule type" value="Genomic_DNA"/>
</dbReference>
<keyword evidence="3" id="KW-1185">Reference proteome</keyword>
<feature type="region of interest" description="Disordered" evidence="1">
    <location>
        <begin position="100"/>
        <end position="136"/>
    </location>
</feature>
<accession>A0A8H6LW29</accession>
<organism evidence="2 3">
    <name type="scientific">Ephemerocybe angulata</name>
    <dbReference type="NCBI Taxonomy" id="980116"/>
    <lineage>
        <taxon>Eukaryota</taxon>
        <taxon>Fungi</taxon>
        <taxon>Dikarya</taxon>
        <taxon>Basidiomycota</taxon>
        <taxon>Agaricomycotina</taxon>
        <taxon>Agaricomycetes</taxon>
        <taxon>Agaricomycetidae</taxon>
        <taxon>Agaricales</taxon>
        <taxon>Agaricineae</taxon>
        <taxon>Psathyrellaceae</taxon>
        <taxon>Ephemerocybe</taxon>
    </lineage>
</organism>
<comment type="caution">
    <text evidence="2">The sequence shown here is derived from an EMBL/GenBank/DDBJ whole genome shotgun (WGS) entry which is preliminary data.</text>
</comment>
<dbReference type="AlphaFoldDB" id="A0A8H6LW29"/>
<evidence type="ECO:0000256" key="1">
    <source>
        <dbReference type="SAM" id="MobiDB-lite"/>
    </source>
</evidence>
<proteinExistence type="predicted"/>
<name>A0A8H6LW29_9AGAR</name>
<reference evidence="2 3" key="1">
    <citation type="submission" date="2020-07" db="EMBL/GenBank/DDBJ databases">
        <title>Comparative genomics of pyrophilous fungi reveals a link between fire events and developmental genes.</title>
        <authorList>
            <consortium name="DOE Joint Genome Institute"/>
            <person name="Steindorff A.S."/>
            <person name="Carver A."/>
            <person name="Calhoun S."/>
            <person name="Stillman K."/>
            <person name="Liu H."/>
            <person name="Lipzen A."/>
            <person name="Pangilinan J."/>
            <person name="Labutti K."/>
            <person name="Bruns T.D."/>
            <person name="Grigoriev I.V."/>
        </authorList>
    </citation>
    <scope>NUCLEOTIDE SEQUENCE [LARGE SCALE GENOMIC DNA]</scope>
    <source>
        <strain evidence="2 3">CBS 144469</strain>
    </source>
</reference>
<dbReference type="Proteomes" id="UP000521943">
    <property type="component" value="Unassembled WGS sequence"/>
</dbReference>
<protein>
    <submittedName>
        <fullName evidence="2">Uncharacterized protein</fullName>
    </submittedName>
</protein>
<sequence>MYSIPGIDFFVMTTHVPWANPLKQEANDYRASRNAAPKDWEAREEGFLLMEALRRAPRLGRPGSSNGDGDWVWEGPPARSFVFVDIDIDISEDEVDMWTGCEGKEDATRSRPPSELRTESRNPRPVTGGDSEEVGASQVRGAFLSESRIAKAHENSQDAENSQVYHIECRARSGRRGRTRDDLRRIHSILRVGAKCEPRGAVHPVGFKTVRRQYRGLAAGSRHGMSNGNRIERNGRWEDVAPYDRGLTPAQCPTLCTCRREVGKFEGGRGWTASSRHETSNGNRIE</sequence>